<dbReference type="SUPFAM" id="SSF82171">
    <property type="entry name" value="DPP6 N-terminal domain-like"/>
    <property type="match status" value="1"/>
</dbReference>
<feature type="signal peptide" evidence="2">
    <location>
        <begin position="1"/>
        <end position="21"/>
    </location>
</feature>
<evidence type="ECO:0000256" key="2">
    <source>
        <dbReference type="SAM" id="SignalP"/>
    </source>
</evidence>
<feature type="domain" description="Peptidase S9 prolyl oligopeptidase catalytic" evidence="3">
    <location>
        <begin position="448"/>
        <end position="654"/>
    </location>
</feature>
<dbReference type="Proteomes" id="UP001597115">
    <property type="component" value="Unassembled WGS sequence"/>
</dbReference>
<feature type="chain" id="PRO_5045615428" evidence="2">
    <location>
        <begin position="22"/>
        <end position="656"/>
    </location>
</feature>
<gene>
    <name evidence="4" type="ORF">ACFSCW_05905</name>
</gene>
<dbReference type="SUPFAM" id="SSF53474">
    <property type="entry name" value="alpha/beta-Hydrolases"/>
    <property type="match status" value="1"/>
</dbReference>
<name>A0ABW4I071_9SPHN</name>
<keyword evidence="2" id="KW-0732">Signal</keyword>
<evidence type="ECO:0000256" key="1">
    <source>
        <dbReference type="ARBA" id="ARBA00022801"/>
    </source>
</evidence>
<organism evidence="4 5">
    <name type="scientific">Sphingomonas tabacisoli</name>
    <dbReference type="NCBI Taxonomy" id="2249466"/>
    <lineage>
        <taxon>Bacteria</taxon>
        <taxon>Pseudomonadati</taxon>
        <taxon>Pseudomonadota</taxon>
        <taxon>Alphaproteobacteria</taxon>
        <taxon>Sphingomonadales</taxon>
        <taxon>Sphingomonadaceae</taxon>
        <taxon>Sphingomonas</taxon>
    </lineage>
</organism>
<dbReference type="PANTHER" id="PTHR42776:SF27">
    <property type="entry name" value="DIPEPTIDYL PEPTIDASE FAMILY MEMBER 6"/>
    <property type="match status" value="1"/>
</dbReference>
<dbReference type="Pfam" id="PF00326">
    <property type="entry name" value="Peptidase_S9"/>
    <property type="match status" value="1"/>
</dbReference>
<comment type="caution">
    <text evidence="4">The sequence shown here is derived from an EMBL/GenBank/DDBJ whole genome shotgun (WGS) entry which is preliminary data.</text>
</comment>
<dbReference type="RefSeq" id="WP_380887851.1">
    <property type="nucleotide sequence ID" value="NZ_JBHUDY010000001.1"/>
</dbReference>
<evidence type="ECO:0000313" key="5">
    <source>
        <dbReference type="Proteomes" id="UP001597115"/>
    </source>
</evidence>
<dbReference type="InterPro" id="IPR002470">
    <property type="entry name" value="Peptidase_S9A"/>
</dbReference>
<dbReference type="InterPro" id="IPR011042">
    <property type="entry name" value="6-blade_b-propeller_TolB-like"/>
</dbReference>
<proteinExistence type="predicted"/>
<dbReference type="EMBL" id="JBHUDY010000001">
    <property type="protein sequence ID" value="MFD1611333.1"/>
    <property type="molecule type" value="Genomic_DNA"/>
</dbReference>
<reference evidence="5" key="1">
    <citation type="journal article" date="2019" name="Int. J. Syst. Evol. Microbiol.">
        <title>The Global Catalogue of Microorganisms (GCM) 10K type strain sequencing project: providing services to taxonomists for standard genome sequencing and annotation.</title>
        <authorList>
            <consortium name="The Broad Institute Genomics Platform"/>
            <consortium name="The Broad Institute Genome Sequencing Center for Infectious Disease"/>
            <person name="Wu L."/>
            <person name="Ma J."/>
        </authorList>
    </citation>
    <scope>NUCLEOTIDE SEQUENCE [LARGE SCALE GENOMIC DNA]</scope>
    <source>
        <strain evidence="5">CGMCC 1.16275</strain>
    </source>
</reference>
<evidence type="ECO:0000313" key="4">
    <source>
        <dbReference type="EMBL" id="MFD1611333.1"/>
    </source>
</evidence>
<accession>A0ABW4I071</accession>
<keyword evidence="5" id="KW-1185">Reference proteome</keyword>
<sequence>MKLARSVTLALFAGASSIAVAQQVPPEKAFGQLESVRDMSLSPDGSKVAFVSPADGLRTILYTVDLASGTPQAALAADGKPSRISWCSWVSTQRLLCSIYAAQKASGYRVSLRKLVAVDADGKNQKMITERQSDAALYVAADGGGVIDWLPDQDGAVLIAREFVPEAKVGSLIEKRAEGLGVERVDTRTGKRELVESARLDASEYITDGHGNVRIMGVQKKTAEGYSKSTTVYYYRVPGSRDWKPLSSYDFLSRDGFNPVTVDRDKNVAYGFKKLSGRLALYTMSLDGSLAETLVLSNPEVDVDDLLRIGRDRHVVGASYATDHRVPVYFDTAVKPIAATLAKALPNLPQSEVIDSSLDGTKLVVHLGSDNDPGQYFLYDRGAKRLAKLMSDRPFLDNVKLATVKPVSFRASDGTMVPGYLTLPPASDGKKIPAIVMPHGGPEARDEWSFDWLAQYYANRGFAVLQPNFRGSTGYGDAWFQKNGYKSWRLAIGDVVDAGRWLVEQGIADPAKLAIVGWSYGGYAALQSNVVAPDLYKAVVAIAPVTDFATKVGASRDYSNFAIEQERFGSGAHFEEGSPAQNAGAFKAPVLMFHGDQDFNVDLQQSQMMDSRLAAAGKAHELVVFPGLDHQLADSDARSQMLGKSDAFLRTTLGIK</sequence>
<dbReference type="Gene3D" id="2.120.10.30">
    <property type="entry name" value="TolB, C-terminal domain"/>
    <property type="match status" value="1"/>
</dbReference>
<protein>
    <submittedName>
        <fullName evidence="4">Alpha/beta fold hydrolase</fullName>
    </submittedName>
</protein>
<dbReference type="GO" id="GO:0016787">
    <property type="term" value="F:hydrolase activity"/>
    <property type="evidence" value="ECO:0007669"/>
    <property type="project" value="UniProtKB-KW"/>
</dbReference>
<keyword evidence="1 4" id="KW-0378">Hydrolase</keyword>
<dbReference type="InterPro" id="IPR029058">
    <property type="entry name" value="AB_hydrolase_fold"/>
</dbReference>
<dbReference type="PRINTS" id="PR00862">
    <property type="entry name" value="PROLIGOPTASE"/>
</dbReference>
<dbReference type="InterPro" id="IPR001375">
    <property type="entry name" value="Peptidase_S9_cat"/>
</dbReference>
<dbReference type="Gene3D" id="3.40.50.1820">
    <property type="entry name" value="alpha/beta hydrolase"/>
    <property type="match status" value="1"/>
</dbReference>
<evidence type="ECO:0000259" key="3">
    <source>
        <dbReference type="Pfam" id="PF00326"/>
    </source>
</evidence>
<dbReference type="PANTHER" id="PTHR42776">
    <property type="entry name" value="SERINE PEPTIDASE S9 FAMILY MEMBER"/>
    <property type="match status" value="1"/>
</dbReference>